<sequence>MGRVSLAFVCTVCSFKSLNAIKPIVQESQERSLAMLLLAAHPASQPLRRTVQSDSSRSSSPQMIERGSVVRIMRPESYWFKDVGTVAAVSKGDDRYPVTVRFEKCNFAGITTNNYAMDELIEVAKPKGKAKGKAKAKAKAKSP</sequence>
<dbReference type="NCBIfam" id="NF002745">
    <property type="entry name" value="PRK02749.1"/>
    <property type="match status" value="1"/>
</dbReference>
<dbReference type="GO" id="GO:0009538">
    <property type="term" value="C:photosystem I reaction center"/>
    <property type="evidence" value="ECO:0007669"/>
    <property type="project" value="InterPro"/>
</dbReference>
<keyword evidence="5" id="KW-0603">Photosystem I</keyword>
<reference evidence="7" key="1">
    <citation type="journal article" date="2006" name="J. Mol. Biol.">
        <title>A tertiary plastid uses genes from two endosymbionts.</title>
        <authorList>
            <person name="Patron N.J."/>
            <person name="Waller R.F."/>
            <person name="Keeling P.J."/>
        </authorList>
    </citation>
    <scope>NUCLEOTIDE SEQUENCE</scope>
</reference>
<accession>Q2IA57</accession>
<keyword evidence="6" id="KW-0472">Membrane</keyword>
<name>Q2IA57_KARVE</name>
<evidence type="ECO:0000256" key="5">
    <source>
        <dbReference type="ARBA" id="ARBA00022836"/>
    </source>
</evidence>
<keyword evidence="4" id="KW-0602">Photosynthesis</keyword>
<dbReference type="Pfam" id="PF02427">
    <property type="entry name" value="PSI_PsaE"/>
    <property type="match status" value="1"/>
</dbReference>
<dbReference type="PANTHER" id="PTHR34549:SF2">
    <property type="entry name" value="PHOTOSYSTEM I SUBUNIT IV"/>
    <property type="match status" value="1"/>
</dbReference>
<proteinExistence type="evidence at transcript level"/>
<dbReference type="InterPro" id="IPR008990">
    <property type="entry name" value="Elect_transpt_acc-like_dom_sf"/>
</dbReference>
<dbReference type="InterPro" id="IPR003375">
    <property type="entry name" value="PSI_PsaE"/>
</dbReference>
<comment type="subcellular location">
    <subcellularLocation>
        <location evidence="2">Membrane</location>
        <topology evidence="2">Peripheral membrane protein</topology>
    </subcellularLocation>
</comment>
<dbReference type="EMBL" id="DQ118594">
    <property type="protein sequence ID" value="ABA55538.1"/>
    <property type="molecule type" value="mRNA"/>
</dbReference>
<dbReference type="Gene3D" id="2.30.30.50">
    <property type="match status" value="1"/>
</dbReference>
<protein>
    <submittedName>
        <fullName evidence="7">Chloroplast psaE</fullName>
    </submittedName>
</protein>
<evidence type="ECO:0000313" key="7">
    <source>
        <dbReference type="EMBL" id="ABA55538.1"/>
    </source>
</evidence>
<evidence type="ECO:0000256" key="3">
    <source>
        <dbReference type="ARBA" id="ARBA00007501"/>
    </source>
</evidence>
<evidence type="ECO:0000256" key="1">
    <source>
        <dbReference type="ARBA" id="ARBA00001993"/>
    </source>
</evidence>
<dbReference type="AlphaFoldDB" id="Q2IA57"/>
<evidence type="ECO:0000256" key="4">
    <source>
        <dbReference type="ARBA" id="ARBA00022531"/>
    </source>
</evidence>
<comment type="function">
    <text evidence="1">Stabilizes the interaction between PsaC and the PSI core, assists the docking of the ferredoxin to PSI and interacts with ferredoxin-NADP oxidoreductase.</text>
</comment>
<comment type="similarity">
    <text evidence="3">Belongs to the PsaE family.</text>
</comment>
<evidence type="ECO:0000256" key="2">
    <source>
        <dbReference type="ARBA" id="ARBA00004170"/>
    </source>
</evidence>
<organism evidence="7">
    <name type="scientific">Karlodinium veneficum</name>
    <name type="common">Dinoflagellate</name>
    <name type="synonym">Karlodinium micrum</name>
    <dbReference type="NCBI Taxonomy" id="407301"/>
    <lineage>
        <taxon>Eukaryota</taxon>
        <taxon>Sar</taxon>
        <taxon>Alveolata</taxon>
        <taxon>Dinophyceae</taxon>
        <taxon>Gymnodiniales</taxon>
        <taxon>Kareniaceae</taxon>
        <taxon>Karlodinium</taxon>
    </lineage>
</organism>
<dbReference type="PANTHER" id="PTHR34549">
    <property type="entry name" value="PHOTOSYSTEM I REACTION CENTER SUBUNIT IV A, CHLOROPLASTIC-RELATED"/>
    <property type="match status" value="1"/>
</dbReference>
<evidence type="ECO:0000256" key="6">
    <source>
        <dbReference type="ARBA" id="ARBA00023136"/>
    </source>
</evidence>
<dbReference type="SUPFAM" id="SSF50090">
    <property type="entry name" value="Electron transport accessory proteins"/>
    <property type="match status" value="1"/>
</dbReference>
<dbReference type="GO" id="GO:0015979">
    <property type="term" value="P:photosynthesis"/>
    <property type="evidence" value="ECO:0007669"/>
    <property type="project" value="UniProtKB-KW"/>
</dbReference>